<dbReference type="STRING" id="1003.SAMN04488541_102047"/>
<name>A0A1I2GW45_9BACT</name>
<dbReference type="Pfam" id="PF13568">
    <property type="entry name" value="OMP_b-brl_2"/>
    <property type="match status" value="1"/>
</dbReference>
<accession>A0A1I2GW45</accession>
<dbReference type="Proteomes" id="UP000199513">
    <property type="component" value="Unassembled WGS sequence"/>
</dbReference>
<dbReference type="InterPro" id="IPR025665">
    <property type="entry name" value="Beta-barrel_OMP_2"/>
</dbReference>
<sequence length="246" mass="27686">MNKLFLILIFSLLAFITKAQIDTTQTFRKELFSKGYVAFGIKVGYSNSNIYGKDIDFIFASKQTSTFSAFHAGIFADANVGKFFSLKHELIINQRGAGVILNDTLLGNYDSKLAMLYLDLYPISPTFHYKNFQLYAGPYISMLVNASVQKKDADGKLYKDKSIFGEAGNNESEQKYVQKFDFGLNIGIEYQFSFGLLVGLKYTHGLTDIFQYANSYTFDDPKTGNIKIFNQALLFSLGYKLTGKGK</sequence>
<keyword evidence="1" id="KW-0732">Signal</keyword>
<evidence type="ECO:0000313" key="3">
    <source>
        <dbReference type="EMBL" id="SFF21289.1"/>
    </source>
</evidence>
<organism evidence="3 4">
    <name type="scientific">Thermoflexibacter ruber</name>
    <dbReference type="NCBI Taxonomy" id="1003"/>
    <lineage>
        <taxon>Bacteria</taxon>
        <taxon>Pseudomonadati</taxon>
        <taxon>Bacteroidota</taxon>
        <taxon>Cytophagia</taxon>
        <taxon>Cytophagales</taxon>
        <taxon>Thermoflexibacteraceae</taxon>
        <taxon>Thermoflexibacter</taxon>
    </lineage>
</organism>
<proteinExistence type="predicted"/>
<feature type="chain" id="PRO_5011704442" evidence="1">
    <location>
        <begin position="20"/>
        <end position="246"/>
    </location>
</feature>
<protein>
    <submittedName>
        <fullName evidence="3">Outer membrane protein beta-barrel domain-containing protein</fullName>
    </submittedName>
</protein>
<keyword evidence="4" id="KW-1185">Reference proteome</keyword>
<evidence type="ECO:0000313" key="4">
    <source>
        <dbReference type="Proteomes" id="UP000199513"/>
    </source>
</evidence>
<feature type="domain" description="Outer membrane protein beta-barrel" evidence="2">
    <location>
        <begin position="25"/>
        <end position="211"/>
    </location>
</feature>
<dbReference type="EMBL" id="FONY01000020">
    <property type="protein sequence ID" value="SFF21289.1"/>
    <property type="molecule type" value="Genomic_DNA"/>
</dbReference>
<dbReference type="RefSeq" id="WP_091545607.1">
    <property type="nucleotide sequence ID" value="NZ_FONY01000020.1"/>
</dbReference>
<feature type="signal peptide" evidence="1">
    <location>
        <begin position="1"/>
        <end position="19"/>
    </location>
</feature>
<evidence type="ECO:0000259" key="2">
    <source>
        <dbReference type="Pfam" id="PF13568"/>
    </source>
</evidence>
<gene>
    <name evidence="3" type="ORF">SAMN04488541_102047</name>
</gene>
<evidence type="ECO:0000256" key="1">
    <source>
        <dbReference type="SAM" id="SignalP"/>
    </source>
</evidence>
<dbReference type="OrthoDB" id="1160354at2"/>
<reference evidence="3 4" key="1">
    <citation type="submission" date="2016-10" db="EMBL/GenBank/DDBJ databases">
        <authorList>
            <person name="de Groot N.N."/>
        </authorList>
    </citation>
    <scope>NUCLEOTIDE SEQUENCE [LARGE SCALE GENOMIC DNA]</scope>
    <source>
        <strain>GEY</strain>
        <strain evidence="4">DSM 9560</strain>
    </source>
</reference>
<dbReference type="AlphaFoldDB" id="A0A1I2GW45"/>